<evidence type="ECO:0000256" key="2">
    <source>
        <dbReference type="ARBA" id="ARBA00022737"/>
    </source>
</evidence>
<keyword evidence="9" id="KW-1133">Transmembrane helix</keyword>
<dbReference type="GO" id="GO:0030215">
    <property type="term" value="F:semaphorin receptor binding"/>
    <property type="evidence" value="ECO:0007669"/>
    <property type="project" value="InterPro"/>
</dbReference>
<evidence type="ECO:0000259" key="11">
    <source>
        <dbReference type="PROSITE" id="PS51004"/>
    </source>
</evidence>
<dbReference type="GO" id="GO:0005886">
    <property type="term" value="C:plasma membrane"/>
    <property type="evidence" value="ECO:0007669"/>
    <property type="project" value="TreeGrafter"/>
</dbReference>
<feature type="signal peptide" evidence="10">
    <location>
        <begin position="1"/>
        <end position="17"/>
    </location>
</feature>
<dbReference type="SUPFAM" id="SSF82895">
    <property type="entry name" value="TSP-1 type 1 repeat"/>
    <property type="match status" value="1"/>
</dbReference>
<dbReference type="Pfam" id="PF01403">
    <property type="entry name" value="Sema"/>
    <property type="match status" value="1"/>
</dbReference>
<dbReference type="PROSITE" id="PS50092">
    <property type="entry name" value="TSP1"/>
    <property type="match status" value="2"/>
</dbReference>
<evidence type="ECO:0000256" key="7">
    <source>
        <dbReference type="ARBA" id="ARBA00023180"/>
    </source>
</evidence>
<feature type="domain" description="Sema" evidence="11">
    <location>
        <begin position="21"/>
        <end position="461"/>
    </location>
</feature>
<dbReference type="EMBL" id="CAJPEV010001009">
    <property type="protein sequence ID" value="CAG0890106.1"/>
    <property type="molecule type" value="Genomic_DNA"/>
</dbReference>
<keyword evidence="13" id="KW-1185">Reference proteome</keyword>
<keyword evidence="7" id="KW-0325">Glycoprotein</keyword>
<reference evidence="12" key="1">
    <citation type="submission" date="2020-11" db="EMBL/GenBank/DDBJ databases">
        <authorList>
            <person name="Tran Van P."/>
        </authorList>
    </citation>
    <scope>NUCLEOTIDE SEQUENCE</scope>
</reference>
<dbReference type="GO" id="GO:0007411">
    <property type="term" value="P:axon guidance"/>
    <property type="evidence" value="ECO:0007669"/>
    <property type="project" value="TreeGrafter"/>
</dbReference>
<dbReference type="EMBL" id="LR900526">
    <property type="protein sequence ID" value="CAD7245988.1"/>
    <property type="molecule type" value="Genomic_DNA"/>
</dbReference>
<dbReference type="InterPro" id="IPR027231">
    <property type="entry name" value="Semaphorin"/>
</dbReference>
<evidence type="ECO:0000313" key="13">
    <source>
        <dbReference type="Proteomes" id="UP000677054"/>
    </source>
</evidence>
<comment type="caution">
    <text evidence="8">Lacks conserved residue(s) required for the propagation of feature annotation.</text>
</comment>
<dbReference type="Proteomes" id="UP000677054">
    <property type="component" value="Unassembled WGS sequence"/>
</dbReference>
<feature type="chain" id="PRO_5036209120" description="Sema domain-containing protein" evidence="10">
    <location>
        <begin position="18"/>
        <end position="992"/>
    </location>
</feature>
<dbReference type="InterPro" id="IPR001627">
    <property type="entry name" value="Semap_dom"/>
</dbReference>
<evidence type="ECO:0000256" key="3">
    <source>
        <dbReference type="ARBA" id="ARBA00022782"/>
    </source>
</evidence>
<dbReference type="GO" id="GO:0030335">
    <property type="term" value="P:positive regulation of cell migration"/>
    <property type="evidence" value="ECO:0007669"/>
    <property type="project" value="TreeGrafter"/>
</dbReference>
<dbReference type="InterPro" id="IPR015943">
    <property type="entry name" value="WD40/YVTN_repeat-like_dom_sf"/>
</dbReference>
<evidence type="ECO:0000256" key="9">
    <source>
        <dbReference type="SAM" id="Phobius"/>
    </source>
</evidence>
<evidence type="ECO:0000256" key="8">
    <source>
        <dbReference type="PROSITE-ProRule" id="PRU00352"/>
    </source>
</evidence>
<dbReference type="InterPro" id="IPR036383">
    <property type="entry name" value="TSP1_rpt_sf"/>
</dbReference>
<evidence type="ECO:0000256" key="5">
    <source>
        <dbReference type="ARBA" id="ARBA00023136"/>
    </source>
</evidence>
<dbReference type="AlphaFoldDB" id="A0A7R8XDZ5"/>
<dbReference type="PANTHER" id="PTHR11036">
    <property type="entry name" value="SEMAPHORIN"/>
    <property type="match status" value="1"/>
</dbReference>
<dbReference type="InterPro" id="IPR000884">
    <property type="entry name" value="TSP1_rpt"/>
</dbReference>
<dbReference type="Pfam" id="PF01437">
    <property type="entry name" value="PSI"/>
    <property type="match status" value="1"/>
</dbReference>
<keyword evidence="2" id="KW-0677">Repeat</keyword>
<gene>
    <name evidence="12" type="ORF">DSTB1V02_LOCUS5854</name>
</gene>
<dbReference type="Gene3D" id="3.30.1680.10">
    <property type="entry name" value="ligand-binding face of the semaphorins, domain 2"/>
    <property type="match status" value="1"/>
</dbReference>
<dbReference type="InterPro" id="IPR002165">
    <property type="entry name" value="Plexin_repeat"/>
</dbReference>
<comment type="subcellular location">
    <subcellularLocation>
        <location evidence="1">Membrane</location>
        <topology evidence="1">Single-pass membrane protein</topology>
    </subcellularLocation>
</comment>
<keyword evidence="6" id="KW-1015">Disulfide bond</keyword>
<organism evidence="12">
    <name type="scientific">Darwinula stevensoni</name>
    <dbReference type="NCBI Taxonomy" id="69355"/>
    <lineage>
        <taxon>Eukaryota</taxon>
        <taxon>Metazoa</taxon>
        <taxon>Ecdysozoa</taxon>
        <taxon>Arthropoda</taxon>
        <taxon>Crustacea</taxon>
        <taxon>Oligostraca</taxon>
        <taxon>Ostracoda</taxon>
        <taxon>Podocopa</taxon>
        <taxon>Podocopida</taxon>
        <taxon>Darwinulocopina</taxon>
        <taxon>Darwinuloidea</taxon>
        <taxon>Darwinulidae</taxon>
        <taxon>Darwinula</taxon>
    </lineage>
</organism>
<keyword evidence="10" id="KW-0732">Signal</keyword>
<dbReference type="PROSITE" id="PS51004">
    <property type="entry name" value="SEMA"/>
    <property type="match status" value="1"/>
</dbReference>
<dbReference type="SUPFAM" id="SSF103575">
    <property type="entry name" value="Plexin repeat"/>
    <property type="match status" value="1"/>
</dbReference>
<dbReference type="FunFam" id="2.20.100.10:FF:000007">
    <property type="entry name" value="Thrombospondin 1"/>
    <property type="match status" value="1"/>
</dbReference>
<protein>
    <recommendedName>
        <fullName evidence="11">Sema domain-containing protein</fullName>
    </recommendedName>
</protein>
<keyword evidence="9" id="KW-0812">Transmembrane</keyword>
<accession>A0A7R8XDZ5</accession>
<dbReference type="SMART" id="SM00209">
    <property type="entry name" value="TSP1"/>
    <property type="match status" value="1"/>
</dbReference>
<name>A0A7R8XDZ5_9CRUS</name>
<dbReference type="InterPro" id="IPR036352">
    <property type="entry name" value="Semap_dom_sf"/>
</dbReference>
<keyword evidence="3" id="KW-0221">Differentiation</keyword>
<sequence length="992" mass="109883">MQLRLVLFVNCLGLVASVPDPRYVSYDELMVDVDRFSEPGITDYGPLVFDPTRFQVIVGARNRLLRLTLEGLTKLEEADLSPSEEGRELCTRKGQTGEDCNNFLRVLLLHGKKLFACGTNAFAPSCSWRKLEGVGTVLEEVDGVGKAPHGPRSNVTSLMTSTGELYSGTPVDFAGQDAAIYRMMGGDRMLRTKQYNPKWLSEPDFVYSFETDHHVYFLFREDALEFQNCAQSRQSRIARVCKRDTGGKLMLQDNWTSFRKALLNCSLPGRVPFVFPDVVSAAFDARENVLYALFSTPENSIPGSAVCAFRMADVEDAFRGDFQSQPFHNAMWTRVDRTGTGPDDDCRANELQAERYQLLADAVQPRDGRPLLFQHMQRWQRLGLDRVRTKSPDGVTVLYVGSAEGEIRKVSLPAKGEPCLIETLQLFPSRADRQVLSFLHVLPETASFYVGTARQVLRIPAHRCHRWRTEESCLAASDPYCGWDLERQECAPPPDGDPSAPFWEQNPPKRCPRSDALPVDGGWSKWSPWEPCSRMEEGESHASIFHPFRASDEPRKCLCRVRDCSRPTPVNGGRSCSGESAQVTNCTVDGGWTDWSAWSACSASCGFALKWRRRTCTNPQPRFGGKACEGKDTEEAMCTDNPPCPTIDAIDWVVIDDGASFFVQHCHTERGLGASGVSLHHVHTHAEEGSRCGHAPAVGSTIRYWTAVRSSALGVTPNISCATPNRALSSRRRVHGQNGDLLHRIWNAGFASPARPRSHHPTPSKYLMSIGRIATATSVMLANRAKGLEMQDGHPGRSGLAASGLAKRDRRYGGGSVLETVIPLSPPTKPGPALELLVEVRYCYIPPSPTLPPFFFYYLHFYYAVRSKSTAGSGSELAAGPLIAACIISFFVGTILAALFLLWFLKRRKPSLALVSSPLYMSSTGGSSQCKATPNHYVTVTPEMRLKRTGSYTEFPMKEYDTATINKRNSHSHTSATAHLRLPLQPSSDDLY</sequence>
<keyword evidence="4" id="KW-0524">Neurogenesis</keyword>
<evidence type="ECO:0000256" key="6">
    <source>
        <dbReference type="ARBA" id="ARBA00023157"/>
    </source>
</evidence>
<dbReference type="GO" id="GO:0071526">
    <property type="term" value="P:semaphorin-plexin signaling pathway"/>
    <property type="evidence" value="ECO:0007669"/>
    <property type="project" value="TreeGrafter"/>
</dbReference>
<dbReference type="GO" id="GO:0045499">
    <property type="term" value="F:chemorepellent activity"/>
    <property type="evidence" value="ECO:0007669"/>
    <property type="project" value="TreeGrafter"/>
</dbReference>
<keyword evidence="5 9" id="KW-0472">Membrane</keyword>
<dbReference type="InterPro" id="IPR016201">
    <property type="entry name" value="PSI"/>
</dbReference>
<dbReference type="Gene3D" id="2.20.100.10">
    <property type="entry name" value="Thrombospondin type-1 (TSP1) repeat"/>
    <property type="match status" value="2"/>
</dbReference>
<evidence type="ECO:0000256" key="1">
    <source>
        <dbReference type="ARBA" id="ARBA00004167"/>
    </source>
</evidence>
<evidence type="ECO:0000256" key="10">
    <source>
        <dbReference type="SAM" id="SignalP"/>
    </source>
</evidence>
<dbReference type="Pfam" id="PF00090">
    <property type="entry name" value="TSP_1"/>
    <property type="match status" value="1"/>
</dbReference>
<feature type="transmembrane region" description="Helical" evidence="9">
    <location>
        <begin position="882"/>
        <end position="905"/>
    </location>
</feature>
<evidence type="ECO:0000256" key="4">
    <source>
        <dbReference type="ARBA" id="ARBA00022902"/>
    </source>
</evidence>
<dbReference type="SMART" id="SM00630">
    <property type="entry name" value="Sema"/>
    <property type="match status" value="1"/>
</dbReference>
<dbReference type="OrthoDB" id="9988752at2759"/>
<dbReference type="Gene3D" id="2.130.10.10">
    <property type="entry name" value="YVTN repeat-like/Quinoprotein amine dehydrogenase"/>
    <property type="match status" value="1"/>
</dbReference>
<dbReference type="SMART" id="SM00423">
    <property type="entry name" value="PSI"/>
    <property type="match status" value="1"/>
</dbReference>
<proteinExistence type="predicted"/>
<evidence type="ECO:0000313" key="12">
    <source>
        <dbReference type="EMBL" id="CAD7245988.1"/>
    </source>
</evidence>
<dbReference type="SUPFAM" id="SSF101912">
    <property type="entry name" value="Sema domain"/>
    <property type="match status" value="1"/>
</dbReference>
<dbReference type="PANTHER" id="PTHR11036:SF79">
    <property type="entry name" value="SEMAPHORIN 5C, ISOFORM A"/>
    <property type="match status" value="1"/>
</dbReference>